<evidence type="ECO:0000313" key="13">
    <source>
        <dbReference type="Proteomes" id="UP000031623"/>
    </source>
</evidence>
<evidence type="ECO:0000256" key="8">
    <source>
        <dbReference type="ARBA" id="ARBA00023235"/>
    </source>
</evidence>
<dbReference type="STRING" id="40754.THII_1276"/>
<dbReference type="Pfam" id="PF13580">
    <property type="entry name" value="SIS_2"/>
    <property type="match status" value="1"/>
</dbReference>
<reference evidence="12 13" key="1">
    <citation type="journal article" date="2014" name="ISME J.">
        <title>Ecophysiology of Thioploca ingrica as revealed by the complete genome sequence supplemented with proteomic evidence.</title>
        <authorList>
            <person name="Kojima H."/>
            <person name="Ogura Y."/>
            <person name="Yamamoto N."/>
            <person name="Togashi T."/>
            <person name="Mori H."/>
            <person name="Watanabe T."/>
            <person name="Nemoto F."/>
            <person name="Kurokawa K."/>
            <person name="Hayashi T."/>
            <person name="Fukui M."/>
        </authorList>
    </citation>
    <scope>NUCLEOTIDE SEQUENCE [LARGE SCALE GENOMIC DNA]</scope>
</reference>
<keyword evidence="7 10" id="KW-0862">Zinc</keyword>
<comment type="function">
    <text evidence="2 10">Catalyzes the isomerization of sedoheptulose 7-phosphate in D-glycero-D-manno-heptose 7-phosphate.</text>
</comment>
<dbReference type="EMBL" id="AP014633">
    <property type="protein sequence ID" value="BAP55573.1"/>
    <property type="molecule type" value="Genomic_DNA"/>
</dbReference>
<comment type="subunit">
    <text evidence="10">Homotetramer.</text>
</comment>
<feature type="binding site" evidence="10">
    <location>
        <begin position="51"/>
        <end position="53"/>
    </location>
    <ligand>
        <name>substrate</name>
    </ligand>
</feature>
<name>A0A090ACR9_9GAMM</name>
<dbReference type="PANTHER" id="PTHR30390">
    <property type="entry name" value="SEDOHEPTULOSE 7-PHOSPHATE ISOMERASE / DNAA INITIATOR-ASSOCIATING FACTOR FOR REPLICATION INITIATION"/>
    <property type="match status" value="1"/>
</dbReference>
<comment type="pathway">
    <text evidence="10">Carbohydrate biosynthesis; D-glycero-D-manno-heptose 7-phosphate biosynthesis; D-glycero-alpha-D-manno-heptose 7-phosphate and D-glycero-beta-D-manno-heptose 7-phosphate from sedoheptulose 7-phosphate: step 1/1.</text>
</comment>
<comment type="miscellaneous">
    <text evidence="10">The reaction produces a racemic mixture of D-glycero-alpha-D-manno-heptose 7-phosphate and D-glycero-beta-D-manno-heptose 7-phosphate.</text>
</comment>
<dbReference type="InterPro" id="IPR004515">
    <property type="entry name" value="Phosphoheptose_Isoase"/>
</dbReference>
<feature type="binding site" evidence="10">
    <location>
        <position position="174"/>
    </location>
    <ligand>
        <name>Zn(2+)</name>
        <dbReference type="ChEBI" id="CHEBI:29105"/>
    </ligand>
</feature>
<keyword evidence="13" id="KW-1185">Reference proteome</keyword>
<dbReference type="InterPro" id="IPR035461">
    <property type="entry name" value="GmhA/DiaA"/>
</dbReference>
<dbReference type="UniPathway" id="UPA00041">
    <property type="reaction ID" value="UER00436"/>
</dbReference>
<feature type="binding site" evidence="10">
    <location>
        <position position="174"/>
    </location>
    <ligand>
        <name>substrate</name>
    </ligand>
</feature>
<accession>A0A090ACR9</accession>
<gene>
    <name evidence="10" type="primary">gmhA</name>
    <name evidence="12" type="ORF">THII_1276</name>
</gene>
<dbReference type="OrthoDB" id="9810929at2"/>
<comment type="catalytic activity">
    <reaction evidence="1 10">
        <text>2 D-sedoheptulose 7-phosphate = D-glycero-alpha-D-manno-heptose 7-phosphate + D-glycero-beta-D-manno-heptose 7-phosphate</text>
        <dbReference type="Rhea" id="RHEA:27489"/>
        <dbReference type="ChEBI" id="CHEBI:57483"/>
        <dbReference type="ChEBI" id="CHEBI:60203"/>
        <dbReference type="ChEBI" id="CHEBI:60204"/>
        <dbReference type="EC" id="5.3.1.28"/>
    </reaction>
</comment>
<protein>
    <recommendedName>
        <fullName evidence="10">Phosphoheptose isomerase</fullName>
        <ecNumber evidence="10">5.3.1.28</ecNumber>
    </recommendedName>
    <alternativeName>
        <fullName evidence="10">Sedoheptulose 7-phosphate isomerase</fullName>
    </alternativeName>
</protein>
<dbReference type="CDD" id="cd05006">
    <property type="entry name" value="SIS_GmhA"/>
    <property type="match status" value="1"/>
</dbReference>
<dbReference type="GO" id="GO:0008270">
    <property type="term" value="F:zinc ion binding"/>
    <property type="evidence" value="ECO:0007669"/>
    <property type="project" value="UniProtKB-UniRule"/>
</dbReference>
<dbReference type="KEGG" id="tig:THII_1276"/>
<feature type="binding site" evidence="10">
    <location>
        <position position="64"/>
    </location>
    <ligand>
        <name>substrate</name>
    </ligand>
</feature>
<feature type="binding site" evidence="10">
    <location>
        <position position="64"/>
    </location>
    <ligand>
        <name>Zn(2+)</name>
        <dbReference type="ChEBI" id="CHEBI:29105"/>
    </ligand>
</feature>
<comment type="similarity">
    <text evidence="4 10">Belongs to the SIS family. GmhA subfamily.</text>
</comment>
<evidence type="ECO:0000256" key="6">
    <source>
        <dbReference type="ARBA" id="ARBA00022723"/>
    </source>
</evidence>
<feature type="domain" description="SIS" evidence="11">
    <location>
        <begin position="36"/>
        <end position="195"/>
    </location>
</feature>
<dbReference type="GO" id="GO:0005975">
    <property type="term" value="P:carbohydrate metabolic process"/>
    <property type="evidence" value="ECO:0007669"/>
    <property type="project" value="UniProtKB-UniRule"/>
</dbReference>
<keyword evidence="6 10" id="KW-0479">Metal-binding</keyword>
<dbReference type="Gene3D" id="3.40.50.10490">
    <property type="entry name" value="Glucose-6-phosphate isomerase like protein, domain 1"/>
    <property type="match status" value="1"/>
</dbReference>
<dbReference type="InterPro" id="IPR050099">
    <property type="entry name" value="SIS_GmhA/DiaA_subfam"/>
</dbReference>
<comment type="cofactor">
    <cofactor evidence="10">
        <name>Zn(2+)</name>
        <dbReference type="ChEBI" id="CHEBI:29105"/>
    </cofactor>
    <text evidence="10">Binds 1 zinc ion per subunit.</text>
</comment>
<sequence>MDLVNRVSQHFSASIELKIQAMSQLASPIVRASQMMVKCLQKHHKILTCGNGGSAGQAQHFSSELVNRFEKERRALAAIALTTDTSALTSIANDYAYEKVFSRQVEALGQSGDVLLAITTSGNSFNIVNAIDTAHTQGVLVVLLTGRDGGKAECQLKESDVAIRVPAQSTARIQEVHLLVIHCVCDIIDQVLFTQ</sequence>
<evidence type="ECO:0000256" key="5">
    <source>
        <dbReference type="ARBA" id="ARBA00022490"/>
    </source>
</evidence>
<dbReference type="SUPFAM" id="SSF53697">
    <property type="entry name" value="SIS domain"/>
    <property type="match status" value="1"/>
</dbReference>
<dbReference type="GO" id="GO:2001061">
    <property type="term" value="P:D-glycero-D-manno-heptose 7-phosphate biosynthetic process"/>
    <property type="evidence" value="ECO:0007669"/>
    <property type="project" value="UniProtKB-UniPathway"/>
</dbReference>
<evidence type="ECO:0000313" key="12">
    <source>
        <dbReference type="EMBL" id="BAP55573.1"/>
    </source>
</evidence>
<feature type="binding site" evidence="10">
    <location>
        <begin position="93"/>
        <end position="94"/>
    </location>
    <ligand>
        <name>substrate</name>
    </ligand>
</feature>
<dbReference type="GO" id="GO:0005737">
    <property type="term" value="C:cytoplasm"/>
    <property type="evidence" value="ECO:0007669"/>
    <property type="project" value="UniProtKB-SubCell"/>
</dbReference>
<keyword evidence="5 10" id="KW-0963">Cytoplasm</keyword>
<proteinExistence type="inferred from homology"/>
<evidence type="ECO:0000256" key="10">
    <source>
        <dbReference type="HAMAP-Rule" id="MF_00067"/>
    </source>
</evidence>
<organism evidence="12 13">
    <name type="scientific">Thioploca ingrica</name>
    <dbReference type="NCBI Taxonomy" id="40754"/>
    <lineage>
        <taxon>Bacteria</taxon>
        <taxon>Pseudomonadati</taxon>
        <taxon>Pseudomonadota</taxon>
        <taxon>Gammaproteobacteria</taxon>
        <taxon>Thiotrichales</taxon>
        <taxon>Thiotrichaceae</taxon>
        <taxon>Thioploca</taxon>
    </lineage>
</organism>
<evidence type="ECO:0000256" key="1">
    <source>
        <dbReference type="ARBA" id="ARBA00000348"/>
    </source>
</evidence>
<dbReference type="PANTHER" id="PTHR30390:SF6">
    <property type="entry name" value="DNAA INITIATOR-ASSOCIATING PROTEIN DIAA"/>
    <property type="match status" value="1"/>
</dbReference>
<dbReference type="GO" id="GO:0097367">
    <property type="term" value="F:carbohydrate derivative binding"/>
    <property type="evidence" value="ECO:0007669"/>
    <property type="project" value="InterPro"/>
</dbReference>
<dbReference type="HAMAP" id="MF_00067">
    <property type="entry name" value="GmhA"/>
    <property type="match status" value="1"/>
</dbReference>
<dbReference type="Proteomes" id="UP000031623">
    <property type="component" value="Chromosome"/>
</dbReference>
<dbReference type="AlphaFoldDB" id="A0A090ACR9"/>
<dbReference type="NCBIfam" id="NF010546">
    <property type="entry name" value="PRK13936.1"/>
    <property type="match status" value="1"/>
</dbReference>
<evidence type="ECO:0000256" key="2">
    <source>
        <dbReference type="ARBA" id="ARBA00003172"/>
    </source>
</evidence>
<keyword evidence="8 10" id="KW-0413">Isomerase</keyword>
<comment type="subcellular location">
    <subcellularLocation>
        <location evidence="3 10">Cytoplasm</location>
    </subcellularLocation>
</comment>
<evidence type="ECO:0000256" key="3">
    <source>
        <dbReference type="ARBA" id="ARBA00004496"/>
    </source>
</evidence>
<evidence type="ECO:0000256" key="4">
    <source>
        <dbReference type="ARBA" id="ARBA00009894"/>
    </source>
</evidence>
<evidence type="ECO:0000259" key="11">
    <source>
        <dbReference type="PROSITE" id="PS51464"/>
    </source>
</evidence>
<feature type="binding site" evidence="10">
    <location>
        <position position="60"/>
    </location>
    <ligand>
        <name>Zn(2+)</name>
        <dbReference type="ChEBI" id="CHEBI:29105"/>
    </ligand>
</feature>
<dbReference type="InterPro" id="IPR001347">
    <property type="entry name" value="SIS_dom"/>
</dbReference>
<dbReference type="PROSITE" id="PS51464">
    <property type="entry name" value="SIS"/>
    <property type="match status" value="1"/>
</dbReference>
<evidence type="ECO:0000256" key="9">
    <source>
        <dbReference type="ARBA" id="ARBA00023277"/>
    </source>
</evidence>
<dbReference type="InterPro" id="IPR046348">
    <property type="entry name" value="SIS_dom_sf"/>
</dbReference>
<dbReference type="HOGENOM" id="CLU_080999_3_1_6"/>
<evidence type="ECO:0000256" key="7">
    <source>
        <dbReference type="ARBA" id="ARBA00022833"/>
    </source>
</evidence>
<dbReference type="EC" id="5.3.1.28" evidence="10"/>
<dbReference type="GO" id="GO:0008968">
    <property type="term" value="F:D-sedoheptulose 7-phosphate isomerase activity"/>
    <property type="evidence" value="ECO:0007669"/>
    <property type="project" value="UniProtKB-UniRule"/>
</dbReference>
<feature type="binding site" evidence="10">
    <location>
        <position position="124"/>
    </location>
    <ligand>
        <name>substrate</name>
    </ligand>
</feature>
<feature type="binding site" evidence="10">
    <location>
        <begin position="119"/>
        <end position="121"/>
    </location>
    <ligand>
        <name>substrate</name>
    </ligand>
</feature>
<keyword evidence="9 10" id="KW-0119">Carbohydrate metabolism</keyword>
<feature type="binding site" evidence="10">
    <location>
        <position position="182"/>
    </location>
    <ligand>
        <name>Zn(2+)</name>
        <dbReference type="ChEBI" id="CHEBI:29105"/>
    </ligand>
</feature>